<keyword evidence="3" id="KW-1185">Reference proteome</keyword>
<dbReference type="EMBL" id="JH711590">
    <property type="protein sequence ID" value="EIW74929.1"/>
    <property type="molecule type" value="Genomic_DNA"/>
</dbReference>
<name>A0A5M3M6H0_CONPW</name>
<comment type="caution">
    <text evidence="2">The sequence shown here is derived from an EMBL/GenBank/DDBJ whole genome shotgun (WGS) entry which is preliminary data.</text>
</comment>
<dbReference type="AlphaFoldDB" id="A0A5M3M6H0"/>
<dbReference type="Proteomes" id="UP000053558">
    <property type="component" value="Unassembled WGS sequence"/>
</dbReference>
<protein>
    <submittedName>
        <fullName evidence="2">Uncharacterized protein</fullName>
    </submittedName>
</protein>
<dbReference type="RefSeq" id="XP_007774985.1">
    <property type="nucleotide sequence ID" value="XM_007776795.1"/>
</dbReference>
<feature type="compositionally biased region" description="Polar residues" evidence="1">
    <location>
        <begin position="85"/>
        <end position="99"/>
    </location>
</feature>
<accession>A0A5M3M6H0</accession>
<evidence type="ECO:0000313" key="3">
    <source>
        <dbReference type="Proteomes" id="UP000053558"/>
    </source>
</evidence>
<reference evidence="3" key="1">
    <citation type="journal article" date="2012" name="Science">
        <title>The Paleozoic origin of enzymatic lignin decomposition reconstructed from 31 fungal genomes.</title>
        <authorList>
            <person name="Floudas D."/>
            <person name="Binder M."/>
            <person name="Riley R."/>
            <person name="Barry K."/>
            <person name="Blanchette R.A."/>
            <person name="Henrissat B."/>
            <person name="Martinez A.T."/>
            <person name="Otillar R."/>
            <person name="Spatafora J.W."/>
            <person name="Yadav J.S."/>
            <person name="Aerts A."/>
            <person name="Benoit I."/>
            <person name="Boyd A."/>
            <person name="Carlson A."/>
            <person name="Copeland A."/>
            <person name="Coutinho P.M."/>
            <person name="de Vries R.P."/>
            <person name="Ferreira P."/>
            <person name="Findley K."/>
            <person name="Foster B."/>
            <person name="Gaskell J."/>
            <person name="Glotzer D."/>
            <person name="Gorecki P."/>
            <person name="Heitman J."/>
            <person name="Hesse C."/>
            <person name="Hori C."/>
            <person name="Igarashi K."/>
            <person name="Jurgens J.A."/>
            <person name="Kallen N."/>
            <person name="Kersten P."/>
            <person name="Kohler A."/>
            <person name="Kuees U."/>
            <person name="Kumar T.K.A."/>
            <person name="Kuo A."/>
            <person name="LaButti K."/>
            <person name="Larrondo L.F."/>
            <person name="Lindquist E."/>
            <person name="Ling A."/>
            <person name="Lombard V."/>
            <person name="Lucas S."/>
            <person name="Lundell T."/>
            <person name="Martin R."/>
            <person name="McLaughlin D.J."/>
            <person name="Morgenstern I."/>
            <person name="Morin E."/>
            <person name="Murat C."/>
            <person name="Nagy L.G."/>
            <person name="Nolan M."/>
            <person name="Ohm R.A."/>
            <person name="Patyshakuliyeva A."/>
            <person name="Rokas A."/>
            <person name="Ruiz-Duenas F.J."/>
            <person name="Sabat G."/>
            <person name="Salamov A."/>
            <person name="Samejima M."/>
            <person name="Schmutz J."/>
            <person name="Slot J.C."/>
            <person name="St John F."/>
            <person name="Stenlid J."/>
            <person name="Sun H."/>
            <person name="Sun S."/>
            <person name="Syed K."/>
            <person name="Tsang A."/>
            <person name="Wiebenga A."/>
            <person name="Young D."/>
            <person name="Pisabarro A."/>
            <person name="Eastwood D.C."/>
            <person name="Martin F."/>
            <person name="Cullen D."/>
            <person name="Grigoriev I.V."/>
            <person name="Hibbett D.S."/>
        </authorList>
    </citation>
    <scope>NUCLEOTIDE SEQUENCE [LARGE SCALE GENOMIC DNA]</scope>
    <source>
        <strain evidence="3">RWD-64-598 SS2</strain>
    </source>
</reference>
<gene>
    <name evidence="2" type="ORF">CONPUDRAFT_77722</name>
</gene>
<organism evidence="2 3">
    <name type="scientific">Coniophora puteana (strain RWD-64-598)</name>
    <name type="common">Brown rot fungus</name>
    <dbReference type="NCBI Taxonomy" id="741705"/>
    <lineage>
        <taxon>Eukaryota</taxon>
        <taxon>Fungi</taxon>
        <taxon>Dikarya</taxon>
        <taxon>Basidiomycota</taxon>
        <taxon>Agaricomycotina</taxon>
        <taxon>Agaricomycetes</taxon>
        <taxon>Agaricomycetidae</taxon>
        <taxon>Boletales</taxon>
        <taxon>Coniophorineae</taxon>
        <taxon>Coniophoraceae</taxon>
        <taxon>Coniophora</taxon>
    </lineage>
</organism>
<proteinExistence type="predicted"/>
<evidence type="ECO:0000313" key="2">
    <source>
        <dbReference type="EMBL" id="EIW74929.1"/>
    </source>
</evidence>
<evidence type="ECO:0000256" key="1">
    <source>
        <dbReference type="SAM" id="MobiDB-lite"/>
    </source>
</evidence>
<feature type="region of interest" description="Disordered" evidence="1">
    <location>
        <begin position="75"/>
        <end position="105"/>
    </location>
</feature>
<dbReference type="GeneID" id="19209647"/>
<sequence length="105" mass="11809">MHVVVSVGYLRKGEEVKASSEYYGVMLFRAGRQGEREGTKGQRLRGSSTDEVCEYYSTDRFLGQILQTRVRVEERGDSKKVNLGQDLSTSLSKNDNMENITVADP</sequence>
<dbReference type="KEGG" id="cput:CONPUDRAFT_77722"/>